<dbReference type="Pfam" id="PF01301">
    <property type="entry name" value="Glyco_hydro_35"/>
    <property type="match status" value="2"/>
</dbReference>
<keyword evidence="3" id="KW-0812">Transmembrane</keyword>
<dbReference type="Gene3D" id="3.20.20.80">
    <property type="entry name" value="Glycosidases"/>
    <property type="match status" value="1"/>
</dbReference>
<accession>A0A367KUM9</accession>
<gene>
    <name evidence="5" type="ORF">CU098_011975</name>
</gene>
<dbReference type="GO" id="GO:0004553">
    <property type="term" value="F:hydrolase activity, hydrolyzing O-glycosyl compounds"/>
    <property type="evidence" value="ECO:0007669"/>
    <property type="project" value="InterPro"/>
</dbReference>
<dbReference type="AlphaFoldDB" id="A0A367KUM9"/>
<comment type="caution">
    <text evidence="5">The sequence shown here is derived from an EMBL/GenBank/DDBJ whole genome shotgun (WGS) entry which is preliminary data.</text>
</comment>
<evidence type="ECO:0000259" key="4">
    <source>
        <dbReference type="Pfam" id="PF01301"/>
    </source>
</evidence>
<feature type="domain" description="Glycoside hydrolase 35 catalytic" evidence="4">
    <location>
        <begin position="59"/>
        <end position="335"/>
    </location>
</feature>
<protein>
    <recommendedName>
        <fullName evidence="4">Glycoside hydrolase 35 catalytic domain-containing protein</fullName>
    </recommendedName>
</protein>
<dbReference type="InterPro" id="IPR008979">
    <property type="entry name" value="Galactose-bd-like_sf"/>
</dbReference>
<dbReference type="Gene3D" id="2.60.120.260">
    <property type="entry name" value="Galactose-binding domain-like"/>
    <property type="match status" value="2"/>
</dbReference>
<keyword evidence="6" id="KW-1185">Reference proteome</keyword>
<reference evidence="5 6" key="1">
    <citation type="journal article" date="2018" name="G3 (Bethesda)">
        <title>Phylogenetic and Phylogenomic Definition of Rhizopus Species.</title>
        <authorList>
            <person name="Gryganskyi A.P."/>
            <person name="Golan J."/>
            <person name="Dolatabadi S."/>
            <person name="Mondo S."/>
            <person name="Robb S."/>
            <person name="Idnurm A."/>
            <person name="Muszewska A."/>
            <person name="Steczkiewicz K."/>
            <person name="Masonjones S."/>
            <person name="Liao H.L."/>
            <person name="Gajdeczka M.T."/>
            <person name="Anike F."/>
            <person name="Vuek A."/>
            <person name="Anishchenko I.M."/>
            <person name="Voigt K."/>
            <person name="de Hoog G.S."/>
            <person name="Smith M.E."/>
            <person name="Heitman J."/>
            <person name="Vilgalys R."/>
            <person name="Stajich J.E."/>
        </authorList>
    </citation>
    <scope>NUCLEOTIDE SEQUENCE [LARGE SCALE GENOMIC DNA]</scope>
    <source>
        <strain evidence="5 6">LSU 92-RS-03</strain>
    </source>
</reference>
<dbReference type="InterPro" id="IPR017853">
    <property type="entry name" value="GH"/>
</dbReference>
<name>A0A367KUM9_RHIST</name>
<comment type="similarity">
    <text evidence="1 2">Belongs to the glycosyl hydrolase 35 family.</text>
</comment>
<dbReference type="OrthoDB" id="1657402at2759"/>
<organism evidence="5 6">
    <name type="scientific">Rhizopus stolonifer</name>
    <name type="common">Rhizopus nigricans</name>
    <dbReference type="NCBI Taxonomy" id="4846"/>
    <lineage>
        <taxon>Eukaryota</taxon>
        <taxon>Fungi</taxon>
        <taxon>Fungi incertae sedis</taxon>
        <taxon>Mucoromycota</taxon>
        <taxon>Mucoromycotina</taxon>
        <taxon>Mucoromycetes</taxon>
        <taxon>Mucorales</taxon>
        <taxon>Mucorineae</taxon>
        <taxon>Rhizopodaceae</taxon>
        <taxon>Rhizopus</taxon>
    </lineage>
</organism>
<dbReference type="InterPro" id="IPR001944">
    <property type="entry name" value="Glycoside_Hdrlase_35"/>
</dbReference>
<feature type="transmembrane region" description="Helical" evidence="3">
    <location>
        <begin position="7"/>
        <end position="24"/>
    </location>
</feature>
<sequence>MSDMAPLFSLFAVVPVLLGTFFYYTHYRTFGNLDITTSSVAYNRTQYQPLLDWDKYALKVEGVPTQIHAGEFHYWRVPDRDRWASILKQYRTSGFNTVRIYFHWGYHSPDEGVYLFDGNRDVEYLMTLCEEIGLFVLAAPGPYICAETQAGGYPSWLPAKRELRIRHNYMMLWRVYDDAFARYEIQWLQNILPILARHQITENTGTKKGCVLAVQIDNELFENMASLLPIGLHDQMRVLAKAARDLGITVPLFSNDGFEEGSWVPRPELDKKKKSFWQKDKFGLDLYGLDKYVIFAPSSSPKSWLINSGVSVGSWEEWNPKNMENSMDKLEKKVRGFGGGAKESPMFIPELQGGWFNHYQLQHTYDQIYDYYGDEYTKLLYETSLAQGVTMGSIYMIYGGTNWGTLGDPDVYTSYDYSACIREFGMLSSRGRNLRKTILLVRSFDPYFTKTERVEHPNIKTSIPYTFNLQREAVDADQAVTFNFFRNFDRKKRNTFEVSVELPDKNIVTVGCHVPYKSSFIAIGNYATQNNLHLVLSTIPILARVINKETQEEVWIVEPNLVGGMIFKNKQVKVTGNMQDSVLRSEGDVVVLSFEKDHGWTKLETTQGSLYIVGLDKYDAGTLYAEFDEPYWDSKEKRQSPFVAWGADEFFYDKKTQTLDIKHRTSERSAHIVSFSPTSNTRITSAPALYDLPMVRSLIFERPKSPLPVSVSFNHWESRSVDFADMPWRSVKTPNGTVTFDSLDHHYTSGHILYRKLFKGSKGKARLSLNARNRATVLLNGKVIGGHTSYSRQLFSTGAKIGPDPWFFGSHAYDLTPHLSEEKENELVIIVESFGLSRQAFIMNDIRNPRGIIQAKLSGAQEEKEWEISGVDVRLLTNAYSSTGFPDEAYETGWQKLRQVQEDKPTYKVPVSVTQGAQWFRFRFDHHLKKNNHLHHVPLRMHLSGEWTAMVIVNDMLIARYYGNGDGPQHDFYLPEELLRAKNNEVKILAYTWKDTVGEIYIAGWPVLQDSGNLITHFESNAKPQEYMVYKDHILMHENK</sequence>
<evidence type="ECO:0000313" key="6">
    <source>
        <dbReference type="Proteomes" id="UP000253551"/>
    </source>
</evidence>
<dbReference type="InterPro" id="IPR031330">
    <property type="entry name" value="Gly_Hdrlase_35_cat"/>
</dbReference>
<proteinExistence type="inferred from homology"/>
<feature type="domain" description="Glycoside hydrolase 35 catalytic" evidence="4">
    <location>
        <begin position="342"/>
        <end position="437"/>
    </location>
</feature>
<dbReference type="GO" id="GO:0005975">
    <property type="term" value="P:carbohydrate metabolic process"/>
    <property type="evidence" value="ECO:0007669"/>
    <property type="project" value="InterPro"/>
</dbReference>
<keyword evidence="3" id="KW-0472">Membrane</keyword>
<dbReference type="PANTHER" id="PTHR23421">
    <property type="entry name" value="BETA-GALACTOSIDASE RELATED"/>
    <property type="match status" value="1"/>
</dbReference>
<dbReference type="PRINTS" id="PR00742">
    <property type="entry name" value="GLHYDRLASE35"/>
</dbReference>
<dbReference type="SUPFAM" id="SSF49785">
    <property type="entry name" value="Galactose-binding domain-like"/>
    <property type="match status" value="2"/>
</dbReference>
<evidence type="ECO:0000256" key="3">
    <source>
        <dbReference type="SAM" id="Phobius"/>
    </source>
</evidence>
<evidence type="ECO:0000313" key="5">
    <source>
        <dbReference type="EMBL" id="RCI05582.1"/>
    </source>
</evidence>
<dbReference type="EMBL" id="PJQM01000354">
    <property type="protein sequence ID" value="RCI05582.1"/>
    <property type="molecule type" value="Genomic_DNA"/>
</dbReference>
<keyword evidence="3" id="KW-1133">Transmembrane helix</keyword>
<evidence type="ECO:0000256" key="2">
    <source>
        <dbReference type="RuleBase" id="RU003679"/>
    </source>
</evidence>
<dbReference type="STRING" id="4846.A0A367KUM9"/>
<evidence type="ECO:0000256" key="1">
    <source>
        <dbReference type="ARBA" id="ARBA00009809"/>
    </source>
</evidence>
<dbReference type="SUPFAM" id="SSF51445">
    <property type="entry name" value="(Trans)glycosidases"/>
    <property type="match status" value="1"/>
</dbReference>
<dbReference type="Proteomes" id="UP000253551">
    <property type="component" value="Unassembled WGS sequence"/>
</dbReference>